<evidence type="ECO:0000256" key="2">
    <source>
        <dbReference type="ARBA" id="ARBA00022553"/>
    </source>
</evidence>
<dbReference type="Proteomes" id="UP000306477">
    <property type="component" value="Unassembled WGS sequence"/>
</dbReference>
<keyword evidence="2" id="KW-0597">Phosphoprotein</keyword>
<keyword evidence="5" id="KW-1185">Reference proteome</keyword>
<protein>
    <recommendedName>
        <fullName evidence="3">Carrier domain-containing protein</fullName>
    </recommendedName>
</protein>
<dbReference type="PROSITE" id="PS00012">
    <property type="entry name" value="PHOSPHOPANTETHEINE"/>
    <property type="match status" value="1"/>
</dbReference>
<accession>A0A4S3PM68</accession>
<dbReference type="Gene3D" id="1.10.1200.10">
    <property type="entry name" value="ACP-like"/>
    <property type="match status" value="1"/>
</dbReference>
<dbReference type="SUPFAM" id="SSF47336">
    <property type="entry name" value="ACP-like"/>
    <property type="match status" value="1"/>
</dbReference>
<feature type="domain" description="Carrier" evidence="3">
    <location>
        <begin position="12"/>
        <end position="60"/>
    </location>
</feature>
<dbReference type="InterPro" id="IPR006162">
    <property type="entry name" value="Ppantetheine_attach_site"/>
</dbReference>
<dbReference type="OrthoDB" id="9804551at2"/>
<keyword evidence="1" id="KW-0596">Phosphopantetheine</keyword>
<dbReference type="InterPro" id="IPR036736">
    <property type="entry name" value="ACP-like_sf"/>
</dbReference>
<evidence type="ECO:0000313" key="5">
    <source>
        <dbReference type="Proteomes" id="UP000306477"/>
    </source>
</evidence>
<sequence length="78" mass="9033">MTFKDFTKVMFDLLDLEEVEITETSSLRDDLNIDSLQMVNLTTSLAEHYKIPFRVFIENGNKIDIVGELYTIVTEESL</sequence>
<dbReference type="InterPro" id="IPR009081">
    <property type="entry name" value="PP-bd_ACP"/>
</dbReference>
<gene>
    <name evidence="4" type="ORF">E1I69_18265</name>
</gene>
<evidence type="ECO:0000256" key="1">
    <source>
        <dbReference type="ARBA" id="ARBA00022450"/>
    </source>
</evidence>
<organism evidence="4 5">
    <name type="scientific">Bacillus timonensis</name>
    <dbReference type="NCBI Taxonomy" id="1033734"/>
    <lineage>
        <taxon>Bacteria</taxon>
        <taxon>Bacillati</taxon>
        <taxon>Bacillota</taxon>
        <taxon>Bacilli</taxon>
        <taxon>Bacillales</taxon>
        <taxon>Bacillaceae</taxon>
        <taxon>Bacillus</taxon>
    </lineage>
</organism>
<evidence type="ECO:0000313" key="4">
    <source>
        <dbReference type="EMBL" id="THE10621.1"/>
    </source>
</evidence>
<name>A0A4S3PM68_9BACI</name>
<dbReference type="Pfam" id="PF00550">
    <property type="entry name" value="PP-binding"/>
    <property type="match status" value="1"/>
</dbReference>
<reference evidence="4 5" key="1">
    <citation type="journal article" date="2019" name="Indoor Air">
        <title>Impacts of indoor surface finishes on bacterial viability.</title>
        <authorList>
            <person name="Hu J."/>
            <person name="Maamar S.B."/>
            <person name="Glawe A.J."/>
            <person name="Gottel N."/>
            <person name="Gilbert J.A."/>
            <person name="Hartmann E.M."/>
        </authorList>
    </citation>
    <scope>NUCLEOTIDE SEQUENCE [LARGE SCALE GENOMIC DNA]</scope>
    <source>
        <strain evidence="4 5">AF060A6</strain>
    </source>
</reference>
<dbReference type="AlphaFoldDB" id="A0A4S3PM68"/>
<comment type="caution">
    <text evidence="4">The sequence shown here is derived from an EMBL/GenBank/DDBJ whole genome shotgun (WGS) entry which is preliminary data.</text>
</comment>
<evidence type="ECO:0000259" key="3">
    <source>
        <dbReference type="Pfam" id="PF00550"/>
    </source>
</evidence>
<dbReference type="RefSeq" id="WP_136380997.1">
    <property type="nucleotide sequence ID" value="NZ_SLUB01000043.1"/>
</dbReference>
<dbReference type="EMBL" id="SLUB01000043">
    <property type="protein sequence ID" value="THE10621.1"/>
    <property type="molecule type" value="Genomic_DNA"/>
</dbReference>
<proteinExistence type="predicted"/>